<evidence type="ECO:0000256" key="1">
    <source>
        <dbReference type="SAM" id="SignalP"/>
    </source>
</evidence>
<name>A0A7S0AJT7_9STRA</name>
<reference evidence="2" key="1">
    <citation type="submission" date="2021-01" db="EMBL/GenBank/DDBJ databases">
        <authorList>
            <person name="Corre E."/>
            <person name="Pelletier E."/>
            <person name="Niang G."/>
            <person name="Scheremetjew M."/>
            <person name="Finn R."/>
            <person name="Kale V."/>
            <person name="Holt S."/>
            <person name="Cochrane G."/>
            <person name="Meng A."/>
            <person name="Brown T."/>
            <person name="Cohen L."/>
        </authorList>
    </citation>
    <scope>NUCLEOTIDE SEQUENCE</scope>
    <source>
        <strain evidence="2">CCMP3303</strain>
    </source>
</reference>
<evidence type="ECO:0000313" key="2">
    <source>
        <dbReference type="EMBL" id="CAD8366303.1"/>
    </source>
</evidence>
<gene>
    <name evidence="2" type="ORF">MPOL1434_LOCUS3854</name>
</gene>
<proteinExistence type="predicted"/>
<dbReference type="EMBL" id="HBEJ01006527">
    <property type="protein sequence ID" value="CAD8366303.1"/>
    <property type="molecule type" value="Transcribed_RNA"/>
</dbReference>
<dbReference type="AlphaFoldDB" id="A0A7S0AJT7"/>
<sequence>MMKGLKIFAILAALLLVAPGPCIGQQYECRTGRSCRCSSSDPCEHTSYYGLSIGQCRVKCNDEGDGCKGYEWTNNESDSDDEDHCEIHEVAGNRNNDVSQDRSDTVCCWRVTSTPDSKDTKSGKRQRDRARNFLRNLHFENKKKESDAEDDNFF</sequence>
<accession>A0A7S0AJT7</accession>
<organism evidence="2">
    <name type="scientific">Minutocellus polymorphus</name>
    <dbReference type="NCBI Taxonomy" id="265543"/>
    <lineage>
        <taxon>Eukaryota</taxon>
        <taxon>Sar</taxon>
        <taxon>Stramenopiles</taxon>
        <taxon>Ochrophyta</taxon>
        <taxon>Bacillariophyta</taxon>
        <taxon>Mediophyceae</taxon>
        <taxon>Cymatosirophycidae</taxon>
        <taxon>Cymatosirales</taxon>
        <taxon>Cymatosiraceae</taxon>
        <taxon>Minutocellus</taxon>
    </lineage>
</organism>
<protein>
    <submittedName>
        <fullName evidence="2">Uncharacterized protein</fullName>
    </submittedName>
</protein>
<feature type="signal peptide" evidence="1">
    <location>
        <begin position="1"/>
        <end position="24"/>
    </location>
</feature>
<keyword evidence="1" id="KW-0732">Signal</keyword>
<feature type="chain" id="PRO_5031346863" evidence="1">
    <location>
        <begin position="25"/>
        <end position="154"/>
    </location>
</feature>